<evidence type="ECO:0000313" key="13">
    <source>
        <dbReference type="EMBL" id="MBB4267484.1"/>
    </source>
</evidence>
<reference evidence="13 14" key="1">
    <citation type="submission" date="2020-08" db="EMBL/GenBank/DDBJ databases">
        <title>Genome sequencing of Purple Non-Sulfur Bacteria from various extreme environments.</title>
        <authorList>
            <person name="Mayer M."/>
        </authorList>
    </citation>
    <scope>NUCLEOTIDE SEQUENCE [LARGE SCALE GENOMIC DNA]</scope>
    <source>
        <strain evidence="13 14">JA131</strain>
    </source>
</reference>
<dbReference type="NCBIfam" id="NF004596">
    <property type="entry name" value="PRK05932.1-3"/>
    <property type="match status" value="1"/>
</dbReference>
<keyword evidence="6 9" id="KW-0731">Sigma factor</keyword>
<protein>
    <recommendedName>
        <fullName evidence="9">RNA polymerase sigma-54 factor</fullName>
    </recommendedName>
</protein>
<comment type="similarity">
    <text evidence="1 9">Belongs to the sigma-54 factor family.</text>
</comment>
<dbReference type="PROSITE" id="PS50044">
    <property type="entry name" value="SIGMA54_3"/>
    <property type="match status" value="1"/>
</dbReference>
<organism evidence="13 14">
    <name type="scientific">Roseospira visakhapatnamensis</name>
    <dbReference type="NCBI Taxonomy" id="390880"/>
    <lineage>
        <taxon>Bacteria</taxon>
        <taxon>Pseudomonadati</taxon>
        <taxon>Pseudomonadota</taxon>
        <taxon>Alphaproteobacteria</taxon>
        <taxon>Rhodospirillales</taxon>
        <taxon>Rhodospirillaceae</taxon>
        <taxon>Roseospira</taxon>
    </lineage>
</organism>
<dbReference type="PROSITE" id="PS00718">
    <property type="entry name" value="SIGMA54_2"/>
    <property type="match status" value="1"/>
</dbReference>
<keyword evidence="8 9" id="KW-0804">Transcription</keyword>
<proteinExistence type="inferred from homology"/>
<comment type="function">
    <text evidence="9">Sigma factors are initiation factors that promote the attachment of RNA polymerase to specific initiation sites and are then released.</text>
</comment>
<evidence type="ECO:0000256" key="8">
    <source>
        <dbReference type="ARBA" id="ARBA00023163"/>
    </source>
</evidence>
<dbReference type="AlphaFoldDB" id="A0A7W6WAZ3"/>
<evidence type="ECO:0000259" key="11">
    <source>
        <dbReference type="Pfam" id="PF04552"/>
    </source>
</evidence>
<keyword evidence="5 9" id="KW-0805">Transcription regulation</keyword>
<keyword evidence="7 9" id="KW-0238">DNA-binding</keyword>
<dbReference type="GO" id="GO:0006352">
    <property type="term" value="P:DNA-templated transcription initiation"/>
    <property type="evidence" value="ECO:0007669"/>
    <property type="project" value="InterPro"/>
</dbReference>
<dbReference type="InterPro" id="IPR038709">
    <property type="entry name" value="RpoN_core-bd_sf"/>
</dbReference>
<accession>A0A7W6WAZ3</accession>
<evidence type="ECO:0000256" key="6">
    <source>
        <dbReference type="ARBA" id="ARBA00023082"/>
    </source>
</evidence>
<sequence>MPLAPRLDLRQTQALVMTPQLQQAIKLLQLSNLDLSAYVEQELERNPLLERDDRAAFEAPAEREDTRADAGETAILDTVGGDEAGAPSLDQDYNTDRDEAGAGDMVGPNGDGSGLDALGLSASSWGSAGPGGGGHGFEGDERGLEETLGDRRTLRDHLAEQIAVDLPDSADRLIGTYLLGLLDPCGYLTTPLEEVATTLGAPLPRVERVLARLQALDPPGLFARSLRECLALQLADRDRLDPAMQALLDNLEMLGRRDMAGLLEVCGVDAEDLRDMVAEVRALDPKPALRFDGEPIQTVVPDILMRANPEGGWILELNGETLPRVLVNRRYLARVNRATAGDKAARGYLTDSLQTANWLVKALDQRATTILKVATEIVRQQDAFLAHGIQHLRPLILRDVAGAIGMHESTVSRVTSNKYIATPRGLFELKYFFTQAINSSAGGEAHSAEAVRFRIKALIDAEPAAAVLSDDRLVTLLRAEGVDIARRTVAKYREAMRIPSSVRRRREKMALAADE</sequence>
<keyword evidence="14" id="KW-1185">Reference proteome</keyword>
<name>A0A7W6WAZ3_9PROT</name>
<dbReference type="PIRSF" id="PIRSF000774">
    <property type="entry name" value="RpoN"/>
    <property type="match status" value="1"/>
</dbReference>
<dbReference type="GO" id="GO:0003677">
    <property type="term" value="F:DNA binding"/>
    <property type="evidence" value="ECO:0007669"/>
    <property type="project" value="UniProtKB-KW"/>
</dbReference>
<dbReference type="InterPro" id="IPR007634">
    <property type="entry name" value="RNA_pol_sigma_54_DNA-bd"/>
</dbReference>
<feature type="domain" description="RNA polymerase sigma factor 54 core-binding" evidence="12">
    <location>
        <begin position="145"/>
        <end position="331"/>
    </location>
</feature>
<feature type="domain" description="RNA polymerase sigma factor 54 DNA-binding" evidence="11">
    <location>
        <begin position="348"/>
        <end position="506"/>
    </location>
</feature>
<dbReference type="GO" id="GO:0001216">
    <property type="term" value="F:DNA-binding transcription activator activity"/>
    <property type="evidence" value="ECO:0007669"/>
    <property type="project" value="InterPro"/>
</dbReference>
<dbReference type="Pfam" id="PF04552">
    <property type="entry name" value="Sigma54_DBD"/>
    <property type="match status" value="1"/>
</dbReference>
<dbReference type="GO" id="GO:0000428">
    <property type="term" value="C:DNA-directed RNA polymerase complex"/>
    <property type="evidence" value="ECO:0007669"/>
    <property type="project" value="UniProtKB-KW"/>
</dbReference>
<dbReference type="GO" id="GO:0016987">
    <property type="term" value="F:sigma factor activity"/>
    <property type="evidence" value="ECO:0007669"/>
    <property type="project" value="UniProtKB-KW"/>
</dbReference>
<dbReference type="Pfam" id="PF04963">
    <property type="entry name" value="Sigma54_CBD"/>
    <property type="match status" value="1"/>
</dbReference>
<evidence type="ECO:0000256" key="1">
    <source>
        <dbReference type="ARBA" id="ARBA00008798"/>
    </source>
</evidence>
<keyword evidence="4 9" id="KW-0548">Nucleotidyltransferase</keyword>
<dbReference type="NCBIfam" id="NF009118">
    <property type="entry name" value="PRK12469.1"/>
    <property type="match status" value="1"/>
</dbReference>
<evidence type="ECO:0000256" key="4">
    <source>
        <dbReference type="ARBA" id="ARBA00022695"/>
    </source>
</evidence>
<evidence type="ECO:0000256" key="2">
    <source>
        <dbReference type="ARBA" id="ARBA00022478"/>
    </source>
</evidence>
<evidence type="ECO:0000256" key="3">
    <source>
        <dbReference type="ARBA" id="ARBA00022679"/>
    </source>
</evidence>
<dbReference type="PANTHER" id="PTHR32248:SF4">
    <property type="entry name" value="RNA POLYMERASE SIGMA-54 FACTOR"/>
    <property type="match status" value="1"/>
</dbReference>
<comment type="caution">
    <text evidence="13">The sequence shown here is derived from an EMBL/GenBank/DDBJ whole genome shotgun (WGS) entry which is preliminary data.</text>
</comment>
<dbReference type="Gene3D" id="1.10.10.60">
    <property type="entry name" value="Homeodomain-like"/>
    <property type="match status" value="1"/>
</dbReference>
<dbReference type="PANTHER" id="PTHR32248">
    <property type="entry name" value="RNA POLYMERASE SIGMA-54 FACTOR"/>
    <property type="match status" value="1"/>
</dbReference>
<keyword evidence="3 9" id="KW-0808">Transferase</keyword>
<evidence type="ECO:0000259" key="12">
    <source>
        <dbReference type="Pfam" id="PF04963"/>
    </source>
</evidence>
<dbReference type="Gene3D" id="1.10.10.1330">
    <property type="entry name" value="RNA polymerase sigma-54 factor, core-binding domain"/>
    <property type="match status" value="1"/>
</dbReference>
<dbReference type="EMBL" id="JACIGK010000027">
    <property type="protein sequence ID" value="MBB4267484.1"/>
    <property type="molecule type" value="Genomic_DNA"/>
</dbReference>
<dbReference type="Pfam" id="PF00309">
    <property type="entry name" value="Sigma54_AID"/>
    <property type="match status" value="1"/>
</dbReference>
<feature type="compositionally biased region" description="Basic and acidic residues" evidence="10">
    <location>
        <begin position="50"/>
        <end position="70"/>
    </location>
</feature>
<evidence type="ECO:0000256" key="10">
    <source>
        <dbReference type="SAM" id="MobiDB-lite"/>
    </source>
</evidence>
<dbReference type="RefSeq" id="WP_184046919.1">
    <property type="nucleotide sequence ID" value="NZ_JACIGK010000027.1"/>
</dbReference>
<evidence type="ECO:0000256" key="9">
    <source>
        <dbReference type="PIRNR" id="PIRNR000774"/>
    </source>
</evidence>
<dbReference type="GO" id="GO:0016779">
    <property type="term" value="F:nucleotidyltransferase activity"/>
    <property type="evidence" value="ECO:0007669"/>
    <property type="project" value="UniProtKB-KW"/>
</dbReference>
<evidence type="ECO:0000313" key="14">
    <source>
        <dbReference type="Proteomes" id="UP000554286"/>
    </source>
</evidence>
<keyword evidence="2 9" id="KW-0240">DNA-directed RNA polymerase</keyword>
<dbReference type="InterPro" id="IPR007046">
    <property type="entry name" value="RNA_pol_sigma_54_core-bd"/>
</dbReference>
<gene>
    <name evidence="13" type="ORF">GGD89_003128</name>
</gene>
<dbReference type="PRINTS" id="PR00045">
    <property type="entry name" value="SIGMA54FCT"/>
</dbReference>
<evidence type="ECO:0000256" key="7">
    <source>
        <dbReference type="ARBA" id="ARBA00023125"/>
    </source>
</evidence>
<evidence type="ECO:0000256" key="5">
    <source>
        <dbReference type="ARBA" id="ARBA00023015"/>
    </source>
</evidence>
<feature type="region of interest" description="Disordered" evidence="10">
    <location>
        <begin position="50"/>
        <end position="113"/>
    </location>
</feature>
<dbReference type="PROSITE" id="PS00717">
    <property type="entry name" value="SIGMA54_1"/>
    <property type="match status" value="1"/>
</dbReference>
<dbReference type="Proteomes" id="UP000554286">
    <property type="component" value="Unassembled WGS sequence"/>
</dbReference>
<dbReference type="NCBIfam" id="TIGR02395">
    <property type="entry name" value="rpoN_sigma"/>
    <property type="match status" value="1"/>
</dbReference>
<dbReference type="InterPro" id="IPR000394">
    <property type="entry name" value="RNA_pol_sigma_54"/>
</dbReference>